<reference evidence="1 2" key="1">
    <citation type="submission" date="2019-11" db="EMBL/GenBank/DDBJ databases">
        <title>Description of Pedobacter sp. LMG 31462T.</title>
        <authorList>
            <person name="Carlier A."/>
            <person name="Qi S."/>
            <person name="Vandamme P."/>
        </authorList>
    </citation>
    <scope>NUCLEOTIDE SEQUENCE [LARGE SCALE GENOMIC DNA]</scope>
    <source>
        <strain evidence="1 2">LMG 31462</strain>
    </source>
</reference>
<gene>
    <name evidence="1" type="ORF">GM920_07840</name>
</gene>
<proteinExistence type="predicted"/>
<protein>
    <submittedName>
        <fullName evidence="1">Uncharacterized protein</fullName>
    </submittedName>
</protein>
<dbReference type="RefSeq" id="WP_182955185.1">
    <property type="nucleotide sequence ID" value="NZ_WNXC01000001.1"/>
</dbReference>
<accession>A0ABR6EU73</accession>
<keyword evidence="2" id="KW-1185">Reference proteome</keyword>
<evidence type="ECO:0000313" key="2">
    <source>
        <dbReference type="Proteomes" id="UP000636110"/>
    </source>
</evidence>
<comment type="caution">
    <text evidence="1">The sequence shown here is derived from an EMBL/GenBank/DDBJ whole genome shotgun (WGS) entry which is preliminary data.</text>
</comment>
<name>A0ABR6EU73_9SPHI</name>
<dbReference type="Proteomes" id="UP000636110">
    <property type="component" value="Unassembled WGS sequence"/>
</dbReference>
<dbReference type="EMBL" id="WNXC01000001">
    <property type="protein sequence ID" value="MBB2148820.1"/>
    <property type="molecule type" value="Genomic_DNA"/>
</dbReference>
<sequence length="199" mass="22944">MPAPHRSAKQAKEARLVIVGELYKKGYSFREIRDEVMTREGKETYSLQTVHKDVESLLKEWRKTRIDDVDMAIQLELAAIDDQLKELWNAWERSKTDHKLKSKKQSGIAIKEKGVSVITPGGEMKESEGKSKIIPRSIEQTEKDEINFGDPRYQDLINKLRMERRKLLGLYSVGPIDINLTGSVSIDKWLEDNNDEDDD</sequence>
<evidence type="ECO:0000313" key="1">
    <source>
        <dbReference type="EMBL" id="MBB2148820.1"/>
    </source>
</evidence>
<organism evidence="1 2">
    <name type="scientific">Pedobacter gandavensis</name>
    <dbReference type="NCBI Taxonomy" id="2679963"/>
    <lineage>
        <taxon>Bacteria</taxon>
        <taxon>Pseudomonadati</taxon>
        <taxon>Bacteroidota</taxon>
        <taxon>Sphingobacteriia</taxon>
        <taxon>Sphingobacteriales</taxon>
        <taxon>Sphingobacteriaceae</taxon>
        <taxon>Pedobacter</taxon>
    </lineage>
</organism>